<accession>A0ABN8QXN8</accession>
<keyword evidence="2" id="KW-1185">Reference proteome</keyword>
<dbReference type="PANTHER" id="PTHR33050:SF7">
    <property type="entry name" value="RIBONUCLEASE H"/>
    <property type="match status" value="1"/>
</dbReference>
<feature type="non-terminal residue" evidence="1">
    <location>
        <position position="140"/>
    </location>
</feature>
<comment type="caution">
    <text evidence="1">The sequence shown here is derived from an EMBL/GenBank/DDBJ whole genome shotgun (WGS) entry which is preliminary data.</text>
</comment>
<dbReference type="Proteomes" id="UP001159427">
    <property type="component" value="Unassembled WGS sequence"/>
</dbReference>
<reference evidence="1 2" key="1">
    <citation type="submission" date="2022-05" db="EMBL/GenBank/DDBJ databases">
        <authorList>
            <consortium name="Genoscope - CEA"/>
            <person name="William W."/>
        </authorList>
    </citation>
    <scope>NUCLEOTIDE SEQUENCE [LARGE SCALE GENOMIC DNA]</scope>
</reference>
<sequence length="140" mass="15917">MLDPSWFASLDGCWGPHTIERFTSVKTKQLDRFCSRFLNPGCEAVDAFTVSWAGDYNWLFPPPYLVPCVLCHMNDGREDRILLVPEWPSASWWPLLFAKHGSWHAEFGQSCSVSSVNAAVYGVSWVHKKSGYPEPSEYPM</sequence>
<protein>
    <submittedName>
        <fullName evidence="1">Uncharacterized protein</fullName>
    </submittedName>
</protein>
<dbReference type="InterPro" id="IPR052055">
    <property type="entry name" value="Hepadnavirus_pol/RT"/>
</dbReference>
<evidence type="ECO:0000313" key="1">
    <source>
        <dbReference type="EMBL" id="CAH3171782.1"/>
    </source>
</evidence>
<name>A0ABN8QXN8_9CNID</name>
<dbReference type="EMBL" id="CALNXI010001546">
    <property type="protein sequence ID" value="CAH3171782.1"/>
    <property type="molecule type" value="Genomic_DNA"/>
</dbReference>
<gene>
    <name evidence="1" type="ORF">PEVE_00008054</name>
</gene>
<dbReference type="PANTHER" id="PTHR33050">
    <property type="entry name" value="REVERSE TRANSCRIPTASE DOMAIN-CONTAINING PROTEIN"/>
    <property type="match status" value="1"/>
</dbReference>
<proteinExistence type="predicted"/>
<organism evidence="1 2">
    <name type="scientific">Porites evermanni</name>
    <dbReference type="NCBI Taxonomy" id="104178"/>
    <lineage>
        <taxon>Eukaryota</taxon>
        <taxon>Metazoa</taxon>
        <taxon>Cnidaria</taxon>
        <taxon>Anthozoa</taxon>
        <taxon>Hexacorallia</taxon>
        <taxon>Scleractinia</taxon>
        <taxon>Fungiina</taxon>
        <taxon>Poritidae</taxon>
        <taxon>Porites</taxon>
    </lineage>
</organism>
<evidence type="ECO:0000313" key="2">
    <source>
        <dbReference type="Proteomes" id="UP001159427"/>
    </source>
</evidence>